<dbReference type="GO" id="GO:0004983">
    <property type="term" value="F:neuropeptide Y receptor activity"/>
    <property type="evidence" value="ECO:0007669"/>
    <property type="project" value="InterPro"/>
</dbReference>
<organism evidence="10 11">
    <name type="scientific">Fasciola hepatica</name>
    <name type="common">Liver fluke</name>
    <dbReference type="NCBI Taxonomy" id="6192"/>
    <lineage>
        <taxon>Eukaryota</taxon>
        <taxon>Metazoa</taxon>
        <taxon>Spiralia</taxon>
        <taxon>Lophotrochozoa</taxon>
        <taxon>Platyhelminthes</taxon>
        <taxon>Trematoda</taxon>
        <taxon>Digenea</taxon>
        <taxon>Plagiorchiida</taxon>
        <taxon>Echinostomata</taxon>
        <taxon>Echinostomatoidea</taxon>
        <taxon>Fasciolidae</taxon>
        <taxon>Fasciola</taxon>
    </lineage>
</organism>
<dbReference type="InterPro" id="IPR000276">
    <property type="entry name" value="GPCR_Rhodpsn"/>
</dbReference>
<name>A0A2H1CFV5_FASHE</name>
<dbReference type="InterPro" id="IPR000611">
    <property type="entry name" value="NPY_rcpt"/>
</dbReference>
<gene>
    <name evidence="10" type="ORF">D915_003869</name>
</gene>
<comment type="similarity">
    <text evidence="2">Belongs to the G-protein coupled receptor 1 family.</text>
</comment>
<keyword evidence="3" id="KW-0812">Transmembrane</keyword>
<evidence type="ECO:0000313" key="10">
    <source>
        <dbReference type="EMBL" id="THD25048.1"/>
    </source>
</evidence>
<dbReference type="PROSITE" id="PS50262">
    <property type="entry name" value="G_PROTEIN_RECEP_F1_2"/>
    <property type="match status" value="1"/>
</dbReference>
<dbReference type="EMBL" id="JXXN02001312">
    <property type="protein sequence ID" value="THD25048.1"/>
    <property type="molecule type" value="Genomic_DNA"/>
</dbReference>
<dbReference type="SMART" id="SM01381">
    <property type="entry name" value="7TM_GPCR_Srsx"/>
    <property type="match status" value="1"/>
</dbReference>
<sequence>MTTEIFPFLTESSVMGNESSVTCEAQQSNSAMKIAAAVIYPSIILLSTVGNSIVILTVVRSAAMRTITNLFIANLAVSDLLMTFVSTPFTPMAFYMKGWKLPTVLCHLLPMTMGTSVYVSTLTSTAIAVDRYLVIVHPFVSRMSEFICGLIIASVWLFSILVTLPLGIYQEIKVDPVTKDANCEESWPDKGSQPIYTVITFVLQFVVPCFIISLCYYRVSCVLRARCDLKIGTGQKSREREESDIRRKRRTNKMLIAMVVIFVLCWIPLHALWIIVDSVGGQIEESWHFHNAFIFCHMLAMSSAVYNPFLYAWLNNNFRQELQAILQCRGKTQNLRNVNRSDIPNVEMSYLPTNTYRMNTPRVSFDVTPPRKATTHRLTIADGDGGVWHGPSVNETVEAETQLGSRKIETEYHDLCCLL</sequence>
<evidence type="ECO:0000256" key="8">
    <source>
        <dbReference type="ARBA" id="ARBA00023224"/>
    </source>
</evidence>
<dbReference type="Pfam" id="PF00001">
    <property type="entry name" value="7tm_1"/>
    <property type="match status" value="1"/>
</dbReference>
<keyword evidence="7 10" id="KW-0675">Receptor</keyword>
<comment type="subcellular location">
    <subcellularLocation>
        <location evidence="1">Membrane</location>
        <topology evidence="1">Multi-pass membrane protein</topology>
    </subcellularLocation>
</comment>
<evidence type="ECO:0000256" key="5">
    <source>
        <dbReference type="ARBA" id="ARBA00023040"/>
    </source>
</evidence>
<dbReference type="CDD" id="cd15203">
    <property type="entry name" value="7tmA_NPYR-like"/>
    <property type="match status" value="1"/>
</dbReference>
<dbReference type="InterPro" id="IPR017452">
    <property type="entry name" value="GPCR_Rhodpsn_7TM"/>
</dbReference>
<dbReference type="PANTHER" id="PTHR24235:SF29">
    <property type="entry name" value="GH23382P"/>
    <property type="match status" value="1"/>
</dbReference>
<keyword evidence="6" id="KW-0472">Membrane</keyword>
<reference evidence="10" key="1">
    <citation type="submission" date="2019-03" db="EMBL/GenBank/DDBJ databases">
        <title>Improved annotation for the trematode Fasciola hepatica.</title>
        <authorList>
            <person name="Choi Y.-J."/>
            <person name="Martin J."/>
            <person name="Mitreva M."/>
        </authorList>
    </citation>
    <scope>NUCLEOTIDE SEQUENCE [LARGE SCALE GENOMIC DNA]</scope>
</reference>
<keyword evidence="4" id="KW-1133">Transmembrane helix</keyword>
<keyword evidence="8" id="KW-0807">Transducer</keyword>
<dbReference type="PANTHER" id="PTHR24235">
    <property type="entry name" value="NEUROPEPTIDE Y RECEPTOR"/>
    <property type="match status" value="1"/>
</dbReference>
<evidence type="ECO:0000256" key="3">
    <source>
        <dbReference type="ARBA" id="ARBA00022692"/>
    </source>
</evidence>
<dbReference type="Proteomes" id="UP000230066">
    <property type="component" value="Unassembled WGS sequence"/>
</dbReference>
<evidence type="ECO:0000259" key="9">
    <source>
        <dbReference type="PROSITE" id="PS50262"/>
    </source>
</evidence>
<dbReference type="Gene3D" id="1.20.1070.10">
    <property type="entry name" value="Rhodopsin 7-helix transmembrane proteins"/>
    <property type="match status" value="1"/>
</dbReference>
<dbReference type="GO" id="GO:0043005">
    <property type="term" value="C:neuron projection"/>
    <property type="evidence" value="ECO:0007669"/>
    <property type="project" value="TreeGrafter"/>
</dbReference>
<protein>
    <submittedName>
        <fullName evidence="10">Neuropeptide Y receptor invertebrate</fullName>
    </submittedName>
</protein>
<dbReference type="GO" id="GO:0005886">
    <property type="term" value="C:plasma membrane"/>
    <property type="evidence" value="ECO:0007669"/>
    <property type="project" value="TreeGrafter"/>
</dbReference>
<proteinExistence type="inferred from homology"/>
<feature type="domain" description="G-protein coupled receptors family 1 profile" evidence="9">
    <location>
        <begin position="50"/>
        <end position="311"/>
    </location>
</feature>
<evidence type="ECO:0000256" key="2">
    <source>
        <dbReference type="ARBA" id="ARBA00010663"/>
    </source>
</evidence>
<accession>A0A2H1CFV5</accession>
<keyword evidence="11" id="KW-1185">Reference proteome</keyword>
<evidence type="ECO:0000256" key="4">
    <source>
        <dbReference type="ARBA" id="ARBA00022989"/>
    </source>
</evidence>
<evidence type="ECO:0000256" key="7">
    <source>
        <dbReference type="ARBA" id="ARBA00023170"/>
    </source>
</evidence>
<evidence type="ECO:0000313" key="11">
    <source>
        <dbReference type="Proteomes" id="UP000230066"/>
    </source>
</evidence>
<dbReference type="PRINTS" id="PR01012">
    <property type="entry name" value="NRPEPTIDEYR"/>
</dbReference>
<keyword evidence="5" id="KW-0297">G-protein coupled receptor</keyword>
<dbReference type="SUPFAM" id="SSF81321">
    <property type="entry name" value="Family A G protein-coupled receptor-like"/>
    <property type="match status" value="1"/>
</dbReference>
<comment type="caution">
    <text evidence="10">The sequence shown here is derived from an EMBL/GenBank/DDBJ whole genome shotgun (WGS) entry which is preliminary data.</text>
</comment>
<dbReference type="GO" id="GO:0042923">
    <property type="term" value="F:neuropeptide binding"/>
    <property type="evidence" value="ECO:0007669"/>
    <property type="project" value="TreeGrafter"/>
</dbReference>
<evidence type="ECO:0000256" key="1">
    <source>
        <dbReference type="ARBA" id="ARBA00004141"/>
    </source>
</evidence>
<dbReference type="PRINTS" id="PR00237">
    <property type="entry name" value="GPCRRHODOPSN"/>
</dbReference>
<dbReference type="AlphaFoldDB" id="A0A2H1CFV5"/>
<evidence type="ECO:0000256" key="6">
    <source>
        <dbReference type="ARBA" id="ARBA00023136"/>
    </source>
</evidence>